<dbReference type="KEGG" id="fpla:A4U99_12550"/>
<keyword evidence="2" id="KW-0812">Transmembrane</keyword>
<feature type="region of interest" description="Disordered" evidence="1">
    <location>
        <begin position="183"/>
        <end position="219"/>
    </location>
</feature>
<name>A0AAX1KHH1_FLAPL</name>
<evidence type="ECO:0000256" key="3">
    <source>
        <dbReference type="SAM" id="SignalP"/>
    </source>
</evidence>
<dbReference type="EMBL" id="CP065315">
    <property type="protein sequence ID" value="QQR05288.1"/>
    <property type="molecule type" value="Genomic_DNA"/>
</dbReference>
<dbReference type="RefSeq" id="WP_065535066.1">
    <property type="nucleotide sequence ID" value="NZ_CP015406.2"/>
</dbReference>
<evidence type="ECO:0000313" key="6">
    <source>
        <dbReference type="Proteomes" id="UP000595792"/>
    </source>
</evidence>
<evidence type="ECO:0000256" key="1">
    <source>
        <dbReference type="SAM" id="MobiDB-lite"/>
    </source>
</evidence>
<evidence type="ECO:0000313" key="5">
    <source>
        <dbReference type="EMBL" id="QQR05288.1"/>
    </source>
</evidence>
<feature type="region of interest" description="Disordered" evidence="1">
    <location>
        <begin position="127"/>
        <end position="155"/>
    </location>
</feature>
<feature type="domain" description="Mobile element protein CD1107-like" evidence="4">
    <location>
        <begin position="133"/>
        <end position="184"/>
    </location>
</feature>
<dbReference type="Pfam" id="PF14283">
    <property type="entry name" value="CD1107-like"/>
    <property type="match status" value="2"/>
</dbReference>
<feature type="compositionally biased region" description="Pro residues" evidence="1">
    <location>
        <begin position="49"/>
        <end position="61"/>
    </location>
</feature>
<sequence>MKKSRLMASLLCVVLLAGVLAVPAYAGGGEEYWDDTGGVELWEGLDPVEPTPDPDPQPNPLTPDGTGTVVDNATDGDGKEFFTITTADEAVFYLVIDRQKSTENVYFLNAVTVADLLALAESNGAVIPVTPDPEPEPDPEPTPEPEPEPESKGGGAGMLLVVLAVVGIGGGAGWYFKIYRPKQQKAVEPEEDYDGADYGGPEDYEDDPPWDGDGEEPEE</sequence>
<feature type="compositionally biased region" description="Acidic residues" evidence="1">
    <location>
        <begin position="133"/>
        <end position="148"/>
    </location>
</feature>
<feature type="transmembrane region" description="Helical" evidence="2">
    <location>
        <begin position="156"/>
        <end position="176"/>
    </location>
</feature>
<keyword evidence="2" id="KW-0472">Membrane</keyword>
<gene>
    <name evidence="5" type="ORF">I5Q84_15110</name>
</gene>
<feature type="chain" id="PRO_5043824763" evidence="3">
    <location>
        <begin position="27"/>
        <end position="219"/>
    </location>
</feature>
<protein>
    <submittedName>
        <fullName evidence="5">DUF4366 domain-containing protein</fullName>
    </submittedName>
</protein>
<feature type="domain" description="Mobile element protein CD1107-like" evidence="4">
    <location>
        <begin position="60"/>
        <end position="124"/>
    </location>
</feature>
<organism evidence="5 6">
    <name type="scientific">Flavonifractor plautii</name>
    <name type="common">Fusobacterium plautii</name>
    <dbReference type="NCBI Taxonomy" id="292800"/>
    <lineage>
        <taxon>Bacteria</taxon>
        <taxon>Bacillati</taxon>
        <taxon>Bacillota</taxon>
        <taxon>Clostridia</taxon>
        <taxon>Eubacteriales</taxon>
        <taxon>Oscillospiraceae</taxon>
        <taxon>Flavonifractor</taxon>
    </lineage>
</organism>
<proteinExistence type="predicted"/>
<feature type="signal peptide" evidence="3">
    <location>
        <begin position="1"/>
        <end position="26"/>
    </location>
</feature>
<evidence type="ECO:0000259" key="4">
    <source>
        <dbReference type="Pfam" id="PF14283"/>
    </source>
</evidence>
<dbReference type="InterPro" id="IPR025376">
    <property type="entry name" value="CD1107-like_dom"/>
</dbReference>
<accession>A0AAX1KHH1</accession>
<dbReference type="Proteomes" id="UP000595792">
    <property type="component" value="Chromosome"/>
</dbReference>
<evidence type="ECO:0000256" key="2">
    <source>
        <dbReference type="SAM" id="Phobius"/>
    </source>
</evidence>
<keyword evidence="2" id="KW-1133">Transmembrane helix</keyword>
<dbReference type="AlphaFoldDB" id="A0AAX1KHH1"/>
<feature type="region of interest" description="Disordered" evidence="1">
    <location>
        <begin position="44"/>
        <end position="68"/>
    </location>
</feature>
<feature type="compositionally biased region" description="Acidic residues" evidence="1">
    <location>
        <begin position="189"/>
        <end position="219"/>
    </location>
</feature>
<keyword evidence="3" id="KW-0732">Signal</keyword>
<reference evidence="5 6" key="1">
    <citation type="submission" date="2020-11" db="EMBL/GenBank/DDBJ databases">
        <title>Closed and high quality bacterial genomes of the OMM12 community.</title>
        <authorList>
            <person name="Marbouty M."/>
            <person name="Lamy-Besnier Q."/>
            <person name="Debarbieux L."/>
            <person name="Koszul R."/>
        </authorList>
    </citation>
    <scope>NUCLEOTIDE SEQUENCE [LARGE SCALE GENOMIC DNA]</scope>
    <source>
        <strain evidence="5 6">YL31</strain>
    </source>
</reference>